<accession>A0ABV6LZ49</accession>
<comment type="caution">
    <text evidence="1">The sequence shown here is derived from an EMBL/GenBank/DDBJ whole genome shotgun (WGS) entry which is preliminary data.</text>
</comment>
<proteinExistence type="predicted"/>
<organism evidence="1 2">
    <name type="scientific">Phytohabitans kaempferiae</name>
    <dbReference type="NCBI Taxonomy" id="1620943"/>
    <lineage>
        <taxon>Bacteria</taxon>
        <taxon>Bacillati</taxon>
        <taxon>Actinomycetota</taxon>
        <taxon>Actinomycetes</taxon>
        <taxon>Micromonosporales</taxon>
        <taxon>Micromonosporaceae</taxon>
    </lineage>
</organism>
<sequence>MRSAHRDGRLFGPYDDARWADQHVAEMMRTPAEVAVPALVSVRVWPEERRLLDCAQPVLCVHIKGGGMTDPTEFARGRDNVFVAQTVGSGHFVQIEVPDQVHATIERFLTIVG</sequence>
<dbReference type="RefSeq" id="WP_377248151.1">
    <property type="nucleotide sequence ID" value="NZ_JBHLUH010000009.1"/>
</dbReference>
<dbReference type="Gene3D" id="3.40.50.1820">
    <property type="entry name" value="alpha/beta hydrolase"/>
    <property type="match status" value="1"/>
</dbReference>
<evidence type="ECO:0000313" key="1">
    <source>
        <dbReference type="EMBL" id="MFC0527715.1"/>
    </source>
</evidence>
<protein>
    <submittedName>
        <fullName evidence="1">Alpha/beta fold hydrolase</fullName>
    </submittedName>
</protein>
<reference evidence="1 2" key="1">
    <citation type="submission" date="2024-09" db="EMBL/GenBank/DDBJ databases">
        <authorList>
            <person name="Sun Q."/>
            <person name="Mori K."/>
        </authorList>
    </citation>
    <scope>NUCLEOTIDE SEQUENCE [LARGE SCALE GENOMIC DNA]</scope>
    <source>
        <strain evidence="1 2">TBRC 3947</strain>
    </source>
</reference>
<dbReference type="InterPro" id="IPR029058">
    <property type="entry name" value="AB_hydrolase_fold"/>
</dbReference>
<name>A0ABV6LZ49_9ACTN</name>
<dbReference type="Proteomes" id="UP001589867">
    <property type="component" value="Unassembled WGS sequence"/>
</dbReference>
<keyword evidence="1" id="KW-0378">Hydrolase</keyword>
<keyword evidence="2" id="KW-1185">Reference proteome</keyword>
<dbReference type="GO" id="GO:0016787">
    <property type="term" value="F:hydrolase activity"/>
    <property type="evidence" value="ECO:0007669"/>
    <property type="project" value="UniProtKB-KW"/>
</dbReference>
<evidence type="ECO:0000313" key="2">
    <source>
        <dbReference type="Proteomes" id="UP001589867"/>
    </source>
</evidence>
<dbReference type="SUPFAM" id="SSF53474">
    <property type="entry name" value="alpha/beta-Hydrolases"/>
    <property type="match status" value="1"/>
</dbReference>
<gene>
    <name evidence="1" type="ORF">ACFFIA_08585</name>
</gene>
<dbReference type="EMBL" id="JBHLUH010000009">
    <property type="protein sequence ID" value="MFC0527715.1"/>
    <property type="molecule type" value="Genomic_DNA"/>
</dbReference>